<feature type="domain" description="Teneurin-like YD-shell" evidence="6">
    <location>
        <begin position="1865"/>
        <end position="1975"/>
    </location>
</feature>
<dbReference type="InterPro" id="IPR022045">
    <property type="entry name" value="TcdB_toxin_mid/N"/>
</dbReference>
<feature type="domain" description="Teneurin-like YD-shell" evidence="6">
    <location>
        <begin position="1367"/>
        <end position="1520"/>
    </location>
</feature>
<dbReference type="PANTHER" id="PTHR32305:SF15">
    <property type="entry name" value="PROTEIN RHSA-RELATED"/>
    <property type="match status" value="1"/>
</dbReference>
<organism evidence="7 8">
    <name type="scientific">Pseudomonas fluorescens</name>
    <dbReference type="NCBI Taxonomy" id="294"/>
    <lineage>
        <taxon>Bacteria</taxon>
        <taxon>Pseudomonadati</taxon>
        <taxon>Pseudomonadota</taxon>
        <taxon>Gammaproteobacteria</taxon>
        <taxon>Pseudomonadales</taxon>
        <taxon>Pseudomonadaceae</taxon>
        <taxon>Pseudomonas</taxon>
    </lineage>
</organism>
<sequence>MVGRWSAWIVAVAICLMVGDATAAGWRSANFRVYSGDYNGDGQPDLYLKAVTSVVVVGGEVATPIPLLPPLKNVVLLRNGASYSALYDPPAADLNAVAWTAAPYQSFIGDLNRDGILDLILQPNDSSDSLLIVSGNPSAHGVLQVASGTGLGTEIGYDVGARFALGDWLGNGGTSIRVSHPTQGQSTLFIDAGGQLVARYLSVPTPLPGVVLGKAAEAFTALNLLAPQAGVRGDGGVDYRYPLELPPGIAGLQPELALVQGGGGGVLGEGWSLAGLSSIERCPASIAQDGQNRQVGLLESDRLCLDGMRLQLLSGEYFKPGSVYRTEIDSFSRVQATGSAASLGFEVRTRDGRILTYDGAAAIKAQGAAVPYQWGISSATDRFGNTIEYRYLAANSLVPSEILYAGNRVSFEYAGALRSVPRYFAGGYTSATHVLTAVAVRGPAAQQLFRTELAYERTQGDASKVRLKQVQRCAWGSAGKECLSPVAFDYLAGVYGYTGTAESAGLDKFDYVLISQASFVTADLNGDGRHALVNATMGKLKAVSYDGGSLVERLLYDADNTPLFSLTRMDFNGDGKDEILFLRMRKDPNSANADMQWMLYTANGVVALGDTWTAPPAGPNGIVYSLAGGSTGFATYAPLVADLDQNGSLDLFLPINGSWVAYLNRSGAIPSFARSALLSGFKTIDYGWFSYWGSDPGGGVRLASGKAGKLSAGIWRSGSGMAPAAMVDLGIELARALTADVNGDGQMDYLVPNASGKVDLLLNTGGPLSAGLFQRLGTSLSAAQLLPEYRFRASLQDYAAKAVDYDGDGREEILYPRASGTFGLLRFTGNGFEELDSGVPLSRRLATSTTQLDKSCQDALAVWKRIMDTAPDAAGRESASWLYYQTAANCGFSPEGLLVDPYEMFVADVNGDGFQDVLVGGSLVVEPLRRSIRWRAFLHNRRSPELLSRIDAGSGNSLGIEYARLNDPAVHTPQVSAFPQVSLNIPRPVVSRLRVADGIGGTRDYQYLYQGARLDLLGRGFLGFRQMEVRDLARGRTQVRMLRQDFPFVGRLDKEETSLAGKLLARQQNQWKSAATIAGKSFFVYPAQFNEERFDQGAPVSATRRKVVMDESYGNPTQVTEEIAASLTGGTLHSRVVERQYSNDGASWLVGFVTRETESTSGDSDSKSRVQLRSAQPGTLAPASETSFSGSPGAEITRQYSYDGNGRIVRITTSGAGLAARSEQFGAYQGPWPGTRSNALGHVERFAYEAARGQPTSKVDANGLAESYLYDAFGRETLRRFADGSLLATDYLVCGSRAICASGAKVAVRTRTVRGSQQGAAERWQYLDGFGRVLRDRRQAFDGRWINVDNSYDALGRQRSTTEPYIEAATVLQTTWDAQDRPLARQLPSGAQLSYSYGARAAGGSWKQYSLGYDGRSLTERREYDARGKLVLSTNALGSAGEVSVRYRYDADGNLAWTQVAGDSRSEIRMSYDAAGRRTGLFDPNSGQESVQYDALGQALVRTASDGSRTERKYDLLGRVLEQTDRLGGQASISRWQYDTGTKSLGKLVGVAGPGYRQALLYDDLARLKARGWDIEVDGVTRSYQESYGYDGFSRLASTTLGNGQVLRHLYNGYGFAAGEQDGAGTTLRQIQARDARDQIVRESYGNGVLSQRDYQPATGWLTRIQASKGGSVLQSLSYRYDGLGNLLERSDARGYSEVLSYDDLNRLLRSARTLDGTQVVQDFTYDALGNLTGKSGVGAYRYGSYSSAEQQLCAGRGGVAQPGPHAVRGTSAGTYCYDARGNQLSGPGRQVKYASFDKPVEISAGSSLSRFSYDPERKRYLQTVDGRTSVYLDEGRFEEVNDGGRSWQDAYVGDYLILRKEGGAVKKLYLLRDALGSVEILLDANGAVSERQSFAAFGEHRGADWKDNGNQPTATSTRRGFTGHEHLEESGLVHMNGRVYDPVIGRFLSADIVYQDTANAQAYNRYSYGWNNPIASVDPTGYALEEISSGNSWYSPFISNSWLVLGNAFKGNLPDSYWDLGVGAFKQNLNFAATTLAGNPFSIYGFSRVSESFDNSLSPKGVDQRAGAGVYELGSLFFPTAGDKVSGWVAGFASRLRFAPALRGGIGVSSPAWKGSGPTPGVLGVEPGSLSSKSLRNYYPSTDSGSIEYVFDPISKSFAVGRPKDFRPMLSQHQQLADSIGAADATVVGGKFWRGPNGEFFTNEYSGHYWRNWSEENRKVFVDVMNKYGVKVEHRRGM</sequence>
<feature type="compositionally biased region" description="Polar residues" evidence="3">
    <location>
        <begin position="1159"/>
        <end position="1177"/>
    </location>
</feature>
<dbReference type="InterPro" id="IPR013517">
    <property type="entry name" value="FG-GAP"/>
</dbReference>
<feature type="region of interest" description="Disordered" evidence="3">
    <location>
        <begin position="1158"/>
        <end position="1195"/>
    </location>
</feature>
<evidence type="ECO:0000256" key="1">
    <source>
        <dbReference type="ARBA" id="ARBA00022729"/>
    </source>
</evidence>
<dbReference type="NCBIfam" id="TIGR01643">
    <property type="entry name" value="YD_repeat_2x"/>
    <property type="match status" value="1"/>
</dbReference>
<feature type="domain" description="Bacterial toxin 43" evidence="5">
    <location>
        <begin position="2115"/>
        <end position="2217"/>
    </location>
</feature>
<dbReference type="InterPro" id="IPR006530">
    <property type="entry name" value="YD"/>
</dbReference>
<feature type="domain" description="Insecticide toxin TcdB middle/N-terminal" evidence="4">
    <location>
        <begin position="891"/>
        <end position="1031"/>
    </location>
</feature>
<dbReference type="SUPFAM" id="SSF69318">
    <property type="entry name" value="Integrin alpha N-terminal domain"/>
    <property type="match status" value="3"/>
</dbReference>
<dbReference type="Proteomes" id="UP000278078">
    <property type="component" value="Chromosome"/>
</dbReference>
<dbReference type="InterPro" id="IPR056823">
    <property type="entry name" value="TEN-like_YD-shell"/>
</dbReference>
<protein>
    <submittedName>
        <fullName evidence="7">Rhs family protein-like protein</fullName>
    </submittedName>
</protein>
<proteinExistence type="predicted"/>
<evidence type="ECO:0000256" key="3">
    <source>
        <dbReference type="SAM" id="MobiDB-lite"/>
    </source>
</evidence>
<evidence type="ECO:0000256" key="2">
    <source>
        <dbReference type="ARBA" id="ARBA00022737"/>
    </source>
</evidence>
<keyword evidence="2" id="KW-0677">Repeat</keyword>
<dbReference type="InterPro" id="IPR050708">
    <property type="entry name" value="T6SS_VgrG/RHS"/>
</dbReference>
<dbReference type="Gene3D" id="2.180.10.10">
    <property type="entry name" value="RHS repeat-associated core"/>
    <property type="match status" value="2"/>
</dbReference>
<gene>
    <name evidence="7" type="primary">wapA_1</name>
    <name evidence="7" type="ORF">NCTC10783_00056</name>
</gene>
<keyword evidence="1" id="KW-0732">Signal</keyword>
<dbReference type="Pfam" id="PF25023">
    <property type="entry name" value="TEN_YD-shell"/>
    <property type="match status" value="2"/>
</dbReference>
<evidence type="ECO:0000259" key="6">
    <source>
        <dbReference type="Pfam" id="PF25023"/>
    </source>
</evidence>
<dbReference type="PANTHER" id="PTHR32305">
    <property type="match status" value="1"/>
</dbReference>
<dbReference type="EMBL" id="LR134300">
    <property type="protein sequence ID" value="VEE44110.1"/>
    <property type="molecule type" value="Genomic_DNA"/>
</dbReference>
<dbReference type="InterPro" id="IPR028994">
    <property type="entry name" value="Integrin_alpha_N"/>
</dbReference>
<dbReference type="InterPro" id="IPR022385">
    <property type="entry name" value="Rhs_assc_core"/>
</dbReference>
<name>A0A3S5E4G7_PSEFL</name>
<dbReference type="NCBIfam" id="TIGR03696">
    <property type="entry name" value="Rhs_assc_core"/>
    <property type="match status" value="1"/>
</dbReference>
<dbReference type="Pfam" id="PF12256">
    <property type="entry name" value="TcdB_toxin_midN"/>
    <property type="match status" value="1"/>
</dbReference>
<accession>A0A3S5E4G7</accession>
<dbReference type="Pfam" id="PF13517">
    <property type="entry name" value="FG-GAP_3"/>
    <property type="match status" value="1"/>
</dbReference>
<evidence type="ECO:0000313" key="8">
    <source>
        <dbReference type="Proteomes" id="UP000278078"/>
    </source>
</evidence>
<evidence type="ECO:0000259" key="4">
    <source>
        <dbReference type="Pfam" id="PF12256"/>
    </source>
</evidence>
<reference evidence="7 8" key="1">
    <citation type="submission" date="2018-12" db="EMBL/GenBank/DDBJ databases">
        <authorList>
            <consortium name="Pathogen Informatics"/>
        </authorList>
    </citation>
    <scope>NUCLEOTIDE SEQUENCE [LARGE SCALE GENOMIC DNA]</scope>
    <source>
        <strain evidence="7 8">NCTC10783</strain>
    </source>
</reference>
<evidence type="ECO:0000313" key="7">
    <source>
        <dbReference type="EMBL" id="VEE44110.1"/>
    </source>
</evidence>
<dbReference type="Pfam" id="PF15537">
    <property type="entry name" value="Ntox43"/>
    <property type="match status" value="1"/>
</dbReference>
<evidence type="ECO:0000259" key="5">
    <source>
        <dbReference type="Pfam" id="PF15537"/>
    </source>
</evidence>
<dbReference type="InterPro" id="IPR029106">
    <property type="entry name" value="Ntox43"/>
</dbReference>